<evidence type="ECO:0000313" key="4">
    <source>
        <dbReference type="Proteomes" id="UP000295985"/>
    </source>
</evidence>
<feature type="chain" id="PRO_5015482091" evidence="1">
    <location>
        <begin position="18"/>
        <end position="126"/>
    </location>
</feature>
<dbReference type="AlphaFoldDB" id="A0A2U1UW09"/>
<reference evidence="3 5" key="2">
    <citation type="submission" date="2018-11" db="EMBL/GenBank/DDBJ databases">
        <title>Genome sequences of Brenneria nigrifluens and Brenneria rubrifaciens.</title>
        <authorList>
            <person name="Poret-Peterson A.T."/>
            <person name="McClean A.E."/>
            <person name="Kluepfel D.A."/>
        </authorList>
    </citation>
    <scope>NUCLEOTIDE SEQUENCE [LARGE SCALE GENOMIC DNA]</scope>
    <source>
        <strain evidence="3 5">ATCC 13028</strain>
    </source>
</reference>
<gene>
    <name evidence="2" type="ORF">DDT54_00430</name>
    <name evidence="3" type="ORF">EH206_17285</name>
</gene>
<proteinExistence type="predicted"/>
<keyword evidence="5" id="KW-1185">Reference proteome</keyword>
<evidence type="ECO:0000313" key="3">
    <source>
        <dbReference type="EMBL" id="QCR05779.1"/>
    </source>
</evidence>
<reference evidence="2 4" key="1">
    <citation type="submission" date="2018-04" db="EMBL/GenBank/DDBJ databases">
        <title>Brenneria corticis sp.nov.</title>
        <authorList>
            <person name="Li Y."/>
        </authorList>
    </citation>
    <scope>NUCLEOTIDE SEQUENCE [LARGE SCALE GENOMIC DNA]</scope>
    <source>
        <strain evidence="2 4">LMG 2694</strain>
    </source>
</reference>
<accession>A0A2U1UW09</accession>
<dbReference type="OrthoDB" id="5489595at2"/>
<name>A0A2U1UW09_9GAMM</name>
<dbReference type="Proteomes" id="UP000295985">
    <property type="component" value="Unassembled WGS sequence"/>
</dbReference>
<evidence type="ECO:0000313" key="2">
    <source>
        <dbReference type="EMBL" id="PWC25837.1"/>
    </source>
</evidence>
<dbReference type="EMBL" id="CP034036">
    <property type="protein sequence ID" value="QCR05779.1"/>
    <property type="molecule type" value="Genomic_DNA"/>
</dbReference>
<organism evidence="2 4">
    <name type="scientific">Brenneria nigrifluens DSM 30175 = ATCC 13028</name>
    <dbReference type="NCBI Taxonomy" id="1121120"/>
    <lineage>
        <taxon>Bacteria</taxon>
        <taxon>Pseudomonadati</taxon>
        <taxon>Pseudomonadota</taxon>
        <taxon>Gammaproteobacteria</taxon>
        <taxon>Enterobacterales</taxon>
        <taxon>Pectobacteriaceae</taxon>
        <taxon>Brenneria</taxon>
    </lineage>
</organism>
<evidence type="ECO:0000256" key="1">
    <source>
        <dbReference type="SAM" id="SignalP"/>
    </source>
</evidence>
<dbReference type="EMBL" id="QDKK01000001">
    <property type="protein sequence ID" value="PWC25837.1"/>
    <property type="molecule type" value="Genomic_DNA"/>
</dbReference>
<dbReference type="RefSeq" id="WP_009114107.1">
    <property type="nucleotide sequence ID" value="NZ_CP034036.1"/>
</dbReference>
<evidence type="ECO:0000313" key="5">
    <source>
        <dbReference type="Proteomes" id="UP000303847"/>
    </source>
</evidence>
<sequence>MKPLLLATALFSPLAISAPLHLSSENATMTIEMSSQSTAPIKFEVIGNGPAINDIPGVCEISGEAPFWAGTDTGLSWMYLSPDKKTMVLIKGRSDDQWTVLSLIPFGFCGVGAENAIDGVYTASKK</sequence>
<feature type="signal peptide" evidence="1">
    <location>
        <begin position="1"/>
        <end position="17"/>
    </location>
</feature>
<protein>
    <submittedName>
        <fullName evidence="2">Uncharacterized protein</fullName>
    </submittedName>
</protein>
<keyword evidence="1" id="KW-0732">Signal</keyword>
<dbReference type="Proteomes" id="UP000303847">
    <property type="component" value="Chromosome"/>
</dbReference>